<dbReference type="EMBL" id="FZQP02006110">
    <property type="protein sequence ID" value="VVD02458.1"/>
    <property type="molecule type" value="Genomic_DNA"/>
</dbReference>
<reference evidence="1 2" key="1">
    <citation type="submission" date="2017-07" db="EMBL/GenBank/DDBJ databases">
        <authorList>
            <person name="Talla V."/>
            <person name="Backstrom N."/>
        </authorList>
    </citation>
    <scope>NUCLEOTIDE SEQUENCE [LARGE SCALE GENOMIC DNA]</scope>
</reference>
<sequence length="105" mass="11980">MFIFVVYKEAPELSLFKIKSSEEMEDESVEKTLLVYPYCPGSDNKFSILPQLNHSNVKYNDMKEKVSRFMAGSHESLSIPTQLSISSTIQSKKPLATSRTSRKKK</sequence>
<protein>
    <submittedName>
        <fullName evidence="1">Uncharacterized protein</fullName>
    </submittedName>
</protein>
<dbReference type="Proteomes" id="UP000324832">
    <property type="component" value="Unassembled WGS sequence"/>
</dbReference>
<gene>
    <name evidence="1" type="ORF">LSINAPIS_LOCUS12673</name>
</gene>
<accession>A0A5E4QXQ2</accession>
<dbReference type="AlphaFoldDB" id="A0A5E4QXQ2"/>
<name>A0A5E4QXQ2_9NEOP</name>
<organism evidence="1 2">
    <name type="scientific">Leptidea sinapis</name>
    <dbReference type="NCBI Taxonomy" id="189913"/>
    <lineage>
        <taxon>Eukaryota</taxon>
        <taxon>Metazoa</taxon>
        <taxon>Ecdysozoa</taxon>
        <taxon>Arthropoda</taxon>
        <taxon>Hexapoda</taxon>
        <taxon>Insecta</taxon>
        <taxon>Pterygota</taxon>
        <taxon>Neoptera</taxon>
        <taxon>Endopterygota</taxon>
        <taxon>Lepidoptera</taxon>
        <taxon>Glossata</taxon>
        <taxon>Ditrysia</taxon>
        <taxon>Papilionoidea</taxon>
        <taxon>Pieridae</taxon>
        <taxon>Dismorphiinae</taxon>
        <taxon>Leptidea</taxon>
    </lineage>
</organism>
<evidence type="ECO:0000313" key="1">
    <source>
        <dbReference type="EMBL" id="VVD02458.1"/>
    </source>
</evidence>
<keyword evidence="2" id="KW-1185">Reference proteome</keyword>
<proteinExistence type="predicted"/>
<evidence type="ECO:0000313" key="2">
    <source>
        <dbReference type="Proteomes" id="UP000324832"/>
    </source>
</evidence>